<name>A0AAV4NP11_CAEEX</name>
<feature type="region of interest" description="Disordered" evidence="1">
    <location>
        <begin position="104"/>
        <end position="132"/>
    </location>
</feature>
<evidence type="ECO:0000256" key="1">
    <source>
        <dbReference type="SAM" id="MobiDB-lite"/>
    </source>
</evidence>
<keyword evidence="3" id="KW-1185">Reference proteome</keyword>
<accession>A0AAV4NP11</accession>
<evidence type="ECO:0000313" key="3">
    <source>
        <dbReference type="Proteomes" id="UP001054945"/>
    </source>
</evidence>
<feature type="compositionally biased region" description="Polar residues" evidence="1">
    <location>
        <begin position="107"/>
        <end position="116"/>
    </location>
</feature>
<comment type="caution">
    <text evidence="2">The sequence shown here is derived from an EMBL/GenBank/DDBJ whole genome shotgun (WGS) entry which is preliminary data.</text>
</comment>
<proteinExistence type="predicted"/>
<protein>
    <submittedName>
        <fullName evidence="2">WD repeat and FYVE domain-containing protein 3</fullName>
    </submittedName>
</protein>
<organism evidence="2 3">
    <name type="scientific">Caerostris extrusa</name>
    <name type="common">Bark spider</name>
    <name type="synonym">Caerostris bankana</name>
    <dbReference type="NCBI Taxonomy" id="172846"/>
    <lineage>
        <taxon>Eukaryota</taxon>
        <taxon>Metazoa</taxon>
        <taxon>Ecdysozoa</taxon>
        <taxon>Arthropoda</taxon>
        <taxon>Chelicerata</taxon>
        <taxon>Arachnida</taxon>
        <taxon>Araneae</taxon>
        <taxon>Araneomorphae</taxon>
        <taxon>Entelegynae</taxon>
        <taxon>Araneoidea</taxon>
        <taxon>Araneidae</taxon>
        <taxon>Caerostris</taxon>
    </lineage>
</organism>
<dbReference type="EMBL" id="BPLR01021069">
    <property type="protein sequence ID" value="GIX85505.1"/>
    <property type="molecule type" value="Genomic_DNA"/>
</dbReference>
<gene>
    <name evidence="2" type="primary">WDFY3_0</name>
    <name evidence="2" type="ORF">CEXT_786451</name>
</gene>
<reference evidence="2 3" key="1">
    <citation type="submission" date="2021-06" db="EMBL/GenBank/DDBJ databases">
        <title>Caerostris extrusa draft genome.</title>
        <authorList>
            <person name="Kono N."/>
            <person name="Arakawa K."/>
        </authorList>
    </citation>
    <scope>NUCLEOTIDE SEQUENCE [LARGE SCALE GENOMIC DNA]</scope>
</reference>
<sequence length="132" mass="14454">MAMRYEPANARFFASEICHTSLTDTVRLLGCFSNHTSLEDSCEKINTLPDDHVFHLIFSMAKDTKIAVSSVPTPLISSCLIFRLLYDTATDAFDKPNIPVLSAPLQRVSSETKPQTPDSPPVSSLIGDPDSP</sequence>
<evidence type="ECO:0000313" key="2">
    <source>
        <dbReference type="EMBL" id="GIX85505.1"/>
    </source>
</evidence>
<dbReference type="Proteomes" id="UP001054945">
    <property type="component" value="Unassembled WGS sequence"/>
</dbReference>
<dbReference type="AlphaFoldDB" id="A0AAV4NP11"/>